<dbReference type="InterPro" id="IPR012902">
    <property type="entry name" value="N_methyl_site"/>
</dbReference>
<evidence type="ECO:0000256" key="1">
    <source>
        <dbReference type="SAM" id="MobiDB-lite"/>
    </source>
</evidence>
<sequence>MRAHNHGFTLIELIISIVIFAIALTIITGLIAPQARQSADPIIQLRANELGQSLMNEILAKSFDEHSERAPPFRRCSESSLDAEDCTSSENLGSEEGETRTTYDDVDDYIALSDQPITNSLGQVLTQYQGFNVVVTVVYDSDFNSATANDGVLAKRVTVIISSPNGEEYGFSAYKGNY</sequence>
<dbReference type="Proteomes" id="UP001620262">
    <property type="component" value="Unassembled WGS sequence"/>
</dbReference>
<dbReference type="Pfam" id="PF07963">
    <property type="entry name" value="N_methyl"/>
    <property type="match status" value="1"/>
</dbReference>
<accession>A0ABW8L2F2</accession>
<dbReference type="PROSITE" id="PS00409">
    <property type="entry name" value="PROKAR_NTER_METHYL"/>
    <property type="match status" value="1"/>
</dbReference>
<dbReference type="RefSeq" id="WP_182740310.1">
    <property type="nucleotide sequence ID" value="NZ_JBJDOT010000039.1"/>
</dbReference>
<evidence type="ECO:0000313" key="4">
    <source>
        <dbReference type="Proteomes" id="UP001620262"/>
    </source>
</evidence>
<name>A0ABW8L2F2_9GAMM</name>
<proteinExistence type="predicted"/>
<organism evidence="3 4">
    <name type="scientific">Pseudoalteromonas rhizosphaerae</name>
    <dbReference type="NCBI Taxonomy" id="2518973"/>
    <lineage>
        <taxon>Bacteria</taxon>
        <taxon>Pseudomonadati</taxon>
        <taxon>Pseudomonadota</taxon>
        <taxon>Gammaproteobacteria</taxon>
        <taxon>Alteromonadales</taxon>
        <taxon>Pseudoalteromonadaceae</taxon>
        <taxon>Pseudoalteromonas</taxon>
    </lineage>
</organism>
<evidence type="ECO:0000313" key="3">
    <source>
        <dbReference type="EMBL" id="MFK3866216.1"/>
    </source>
</evidence>
<protein>
    <submittedName>
        <fullName evidence="3">Prepilin-type N-terminal cleavage/methylation domain-containing protein</fullName>
    </submittedName>
</protein>
<dbReference type="EMBL" id="JBJDOT010000039">
    <property type="protein sequence ID" value="MFK3866216.1"/>
    <property type="molecule type" value="Genomic_DNA"/>
</dbReference>
<reference evidence="3 4" key="1">
    <citation type="submission" date="2024-11" db="EMBL/GenBank/DDBJ databases">
        <title>The Natural Products Discovery Center: Release of the First 8490 Sequenced Strains for Exploring Actinobacteria Biosynthetic Diversity.</title>
        <authorList>
            <person name="Kalkreuter E."/>
            <person name="Kautsar S.A."/>
            <person name="Yang D."/>
            <person name="Bader C.D."/>
            <person name="Teijaro C.N."/>
            <person name="Fluegel L."/>
            <person name="Davis C.M."/>
            <person name="Simpson J.R."/>
            <person name="Lauterbach L."/>
            <person name="Steele A.D."/>
            <person name="Gui C."/>
            <person name="Meng S."/>
            <person name="Li G."/>
            <person name="Viehrig K."/>
            <person name="Ye F."/>
            <person name="Su P."/>
            <person name="Kiefer A.F."/>
            <person name="Nichols A."/>
            <person name="Cepeda A.J."/>
            <person name="Yan W."/>
            <person name="Fan B."/>
            <person name="Jiang Y."/>
            <person name="Adhikari A."/>
            <person name="Zheng C.-J."/>
            <person name="Schuster L."/>
            <person name="Cowan T.M."/>
            <person name="Smanski M.J."/>
            <person name="Chevrette M.G."/>
            <person name="De Carvalho L.P.S."/>
            <person name="Shen B."/>
        </authorList>
    </citation>
    <scope>NUCLEOTIDE SEQUENCE [LARGE SCALE GENOMIC DNA]</scope>
    <source>
        <strain evidence="3 4">NPDC078403</strain>
    </source>
</reference>
<keyword evidence="2" id="KW-1133">Transmembrane helix</keyword>
<comment type="caution">
    <text evidence="3">The sequence shown here is derived from an EMBL/GenBank/DDBJ whole genome shotgun (WGS) entry which is preliminary data.</text>
</comment>
<feature type="region of interest" description="Disordered" evidence="1">
    <location>
        <begin position="70"/>
        <end position="100"/>
    </location>
</feature>
<keyword evidence="4" id="KW-1185">Reference proteome</keyword>
<dbReference type="NCBIfam" id="TIGR02532">
    <property type="entry name" value="IV_pilin_GFxxxE"/>
    <property type="match status" value="1"/>
</dbReference>
<keyword evidence="2" id="KW-0472">Membrane</keyword>
<feature type="transmembrane region" description="Helical" evidence="2">
    <location>
        <begin position="7"/>
        <end position="32"/>
    </location>
</feature>
<evidence type="ECO:0000256" key="2">
    <source>
        <dbReference type="SAM" id="Phobius"/>
    </source>
</evidence>
<gene>
    <name evidence="3" type="ORF">ACI2JU_20405</name>
</gene>
<keyword evidence="2" id="KW-0812">Transmembrane</keyword>